<evidence type="ECO:0000313" key="3">
    <source>
        <dbReference type="EMBL" id="CAF4638335.1"/>
    </source>
</evidence>
<comment type="caution">
    <text evidence="3">The sequence shown here is derived from an EMBL/GenBank/DDBJ whole genome shotgun (WGS) entry which is preliminary data.</text>
</comment>
<reference evidence="3" key="1">
    <citation type="submission" date="2021-02" db="EMBL/GenBank/DDBJ databases">
        <authorList>
            <person name="Nowell W R."/>
        </authorList>
    </citation>
    <scope>NUCLEOTIDE SEQUENCE</scope>
</reference>
<dbReference type="SUPFAM" id="SSF52058">
    <property type="entry name" value="L domain-like"/>
    <property type="match status" value="1"/>
</dbReference>
<dbReference type="Proteomes" id="UP000676336">
    <property type="component" value="Unassembled WGS sequence"/>
</dbReference>
<proteinExistence type="predicted"/>
<keyword evidence="1" id="KW-0433">Leucine-rich repeat</keyword>
<dbReference type="InterPro" id="IPR025875">
    <property type="entry name" value="Leu-rich_rpt_4"/>
</dbReference>
<dbReference type="InterPro" id="IPR032675">
    <property type="entry name" value="LRR_dom_sf"/>
</dbReference>
<evidence type="ECO:0000313" key="4">
    <source>
        <dbReference type="Proteomes" id="UP000676336"/>
    </source>
</evidence>
<dbReference type="Pfam" id="PF12799">
    <property type="entry name" value="LRR_4"/>
    <property type="match status" value="1"/>
</dbReference>
<dbReference type="InterPro" id="IPR001611">
    <property type="entry name" value="Leu-rich_rpt"/>
</dbReference>
<dbReference type="AlphaFoldDB" id="A0A8S2ZJF8"/>
<keyword evidence="2" id="KW-0677">Repeat</keyword>
<accession>A0A8S2ZJF8</accession>
<organism evidence="3 4">
    <name type="scientific">Rotaria magnacalcarata</name>
    <dbReference type="NCBI Taxonomy" id="392030"/>
    <lineage>
        <taxon>Eukaryota</taxon>
        <taxon>Metazoa</taxon>
        <taxon>Spiralia</taxon>
        <taxon>Gnathifera</taxon>
        <taxon>Rotifera</taxon>
        <taxon>Eurotatoria</taxon>
        <taxon>Bdelloidea</taxon>
        <taxon>Philodinida</taxon>
        <taxon>Philodinidae</taxon>
        <taxon>Rotaria</taxon>
    </lineage>
</organism>
<sequence length="54" mass="5881">LKNLQNLIMLNISNNNIHSIAALGTCHALQSLDASENAIQQIEDLSHLTSLKVN</sequence>
<evidence type="ECO:0000256" key="2">
    <source>
        <dbReference type="ARBA" id="ARBA00022737"/>
    </source>
</evidence>
<protein>
    <submittedName>
        <fullName evidence="3">Uncharacterized protein</fullName>
    </submittedName>
</protein>
<evidence type="ECO:0000256" key="1">
    <source>
        <dbReference type="ARBA" id="ARBA00022614"/>
    </source>
</evidence>
<dbReference type="Gene3D" id="3.80.10.10">
    <property type="entry name" value="Ribonuclease Inhibitor"/>
    <property type="match status" value="1"/>
</dbReference>
<dbReference type="EMBL" id="CAJOBI010112180">
    <property type="protein sequence ID" value="CAF4638335.1"/>
    <property type="molecule type" value="Genomic_DNA"/>
</dbReference>
<feature type="non-terminal residue" evidence="3">
    <location>
        <position position="1"/>
    </location>
</feature>
<dbReference type="PROSITE" id="PS51450">
    <property type="entry name" value="LRR"/>
    <property type="match status" value="2"/>
</dbReference>
<name>A0A8S2ZJF8_9BILA</name>
<gene>
    <name evidence="3" type="ORF">SMN809_LOCUS40580</name>
</gene>